<proteinExistence type="predicted"/>
<evidence type="ECO:0000313" key="8">
    <source>
        <dbReference type="Proteomes" id="UP000320547"/>
    </source>
</evidence>
<dbReference type="AlphaFoldDB" id="A0A562UUU1"/>
<dbReference type="CDD" id="cd08070">
    <property type="entry name" value="MPN_like"/>
    <property type="match status" value="1"/>
</dbReference>
<evidence type="ECO:0000256" key="1">
    <source>
        <dbReference type="ARBA" id="ARBA00022670"/>
    </source>
</evidence>
<keyword evidence="5" id="KW-0482">Metalloprotease</keyword>
<dbReference type="PROSITE" id="PS50249">
    <property type="entry name" value="MPN"/>
    <property type="match status" value="1"/>
</dbReference>
<comment type="caution">
    <text evidence="7">The sequence shown here is derived from an EMBL/GenBank/DDBJ whole genome shotgun (WGS) entry which is preliminary data.</text>
</comment>
<dbReference type="Proteomes" id="UP000320547">
    <property type="component" value="Unassembled WGS sequence"/>
</dbReference>
<feature type="domain" description="MPN" evidence="6">
    <location>
        <begin position="3"/>
        <end position="130"/>
    </location>
</feature>
<dbReference type="GO" id="GO:0000502">
    <property type="term" value="C:proteasome complex"/>
    <property type="evidence" value="ECO:0007669"/>
    <property type="project" value="UniProtKB-KW"/>
</dbReference>
<evidence type="ECO:0000313" key="7">
    <source>
        <dbReference type="EMBL" id="TWJ09385.1"/>
    </source>
</evidence>
<evidence type="ECO:0000256" key="5">
    <source>
        <dbReference type="ARBA" id="ARBA00023049"/>
    </source>
</evidence>
<evidence type="ECO:0000256" key="2">
    <source>
        <dbReference type="ARBA" id="ARBA00022723"/>
    </source>
</evidence>
<keyword evidence="8" id="KW-1185">Reference proteome</keyword>
<dbReference type="SUPFAM" id="SSF102712">
    <property type="entry name" value="JAB1/MPN domain"/>
    <property type="match status" value="1"/>
</dbReference>
<dbReference type="EMBL" id="VLLK01000001">
    <property type="protein sequence ID" value="TWJ09385.1"/>
    <property type="molecule type" value="Genomic_DNA"/>
</dbReference>
<dbReference type="InterPro" id="IPR028090">
    <property type="entry name" value="JAB_dom_prok"/>
</dbReference>
<dbReference type="Pfam" id="PF14464">
    <property type="entry name" value="Prok-JAB"/>
    <property type="match status" value="1"/>
</dbReference>
<dbReference type="InterPro" id="IPR051929">
    <property type="entry name" value="VirAsm_ModProt"/>
</dbReference>
<keyword evidence="1" id="KW-0645">Protease</keyword>
<dbReference type="GO" id="GO:0006508">
    <property type="term" value="P:proteolysis"/>
    <property type="evidence" value="ECO:0007669"/>
    <property type="project" value="UniProtKB-KW"/>
</dbReference>
<keyword evidence="3" id="KW-0378">Hydrolase</keyword>
<name>A0A562UUU1_9SPHN</name>
<protein>
    <submittedName>
        <fullName evidence="7">Proteasome lid subunit RPN8/RPN11</fullName>
    </submittedName>
</protein>
<dbReference type="GO" id="GO:0008235">
    <property type="term" value="F:metalloexopeptidase activity"/>
    <property type="evidence" value="ECO:0007669"/>
    <property type="project" value="TreeGrafter"/>
</dbReference>
<organism evidence="7 8">
    <name type="scientific">Altererythrobacter ishigakiensis</name>
    <dbReference type="NCBI Taxonomy" id="476157"/>
    <lineage>
        <taxon>Bacteria</taxon>
        <taxon>Pseudomonadati</taxon>
        <taxon>Pseudomonadota</taxon>
        <taxon>Alphaproteobacteria</taxon>
        <taxon>Sphingomonadales</taxon>
        <taxon>Erythrobacteraceae</taxon>
        <taxon>Altererythrobacter</taxon>
    </lineage>
</organism>
<dbReference type="OrthoDB" id="9802958at2"/>
<keyword evidence="4" id="KW-0862">Zinc</keyword>
<dbReference type="PANTHER" id="PTHR34858:SF1">
    <property type="entry name" value="CYSO-CYSTEINE PEPTIDASE"/>
    <property type="match status" value="1"/>
</dbReference>
<gene>
    <name evidence="7" type="ORF">JN10_1017</name>
</gene>
<keyword evidence="2" id="KW-0479">Metal-binding</keyword>
<dbReference type="GO" id="GO:0008270">
    <property type="term" value="F:zinc ion binding"/>
    <property type="evidence" value="ECO:0007669"/>
    <property type="project" value="TreeGrafter"/>
</dbReference>
<sequence>MDIEVARQVVETIQREASLAYPHEACGMLLGEGSRIATALPTVNFHPNPEAHFEIDPQALIDAHRAARQGGPQVVGYYHSHPVGTAEPSQTDQAMASGDGRVWAILADGEIRFWQDNPSGFEALSHELVVD</sequence>
<evidence type="ECO:0000259" key="6">
    <source>
        <dbReference type="PROSITE" id="PS50249"/>
    </source>
</evidence>
<dbReference type="Gene3D" id="3.40.140.10">
    <property type="entry name" value="Cytidine Deaminase, domain 2"/>
    <property type="match status" value="1"/>
</dbReference>
<dbReference type="InterPro" id="IPR037518">
    <property type="entry name" value="MPN"/>
</dbReference>
<evidence type="ECO:0000256" key="4">
    <source>
        <dbReference type="ARBA" id="ARBA00022833"/>
    </source>
</evidence>
<dbReference type="PANTHER" id="PTHR34858">
    <property type="entry name" value="CYSO-CYSTEINE PEPTIDASE"/>
    <property type="match status" value="1"/>
</dbReference>
<accession>A0A562UUU1</accession>
<keyword evidence="7" id="KW-0647">Proteasome</keyword>
<dbReference type="STRING" id="476157.GCA_001663155_02334"/>
<evidence type="ECO:0000256" key="3">
    <source>
        <dbReference type="ARBA" id="ARBA00022801"/>
    </source>
</evidence>
<reference evidence="7 8" key="1">
    <citation type="submission" date="2019-07" db="EMBL/GenBank/DDBJ databases">
        <title>Genomic Encyclopedia of Archaeal and Bacterial Type Strains, Phase II (KMG-II): from individual species to whole genera.</title>
        <authorList>
            <person name="Goeker M."/>
        </authorList>
    </citation>
    <scope>NUCLEOTIDE SEQUENCE [LARGE SCALE GENOMIC DNA]</scope>
    <source>
        <strain evidence="7 8">ATCC BAA-2084</strain>
    </source>
</reference>